<comment type="function">
    <text evidence="9">Essential cell division protein.</text>
</comment>
<keyword evidence="3 9" id="KW-0997">Cell inner membrane</keyword>
<evidence type="ECO:0000313" key="11">
    <source>
        <dbReference type="EMBL" id="MBD0414726.1"/>
    </source>
</evidence>
<dbReference type="GO" id="GO:0043093">
    <property type="term" value="P:FtsZ-dependent cytokinesis"/>
    <property type="evidence" value="ECO:0007669"/>
    <property type="project" value="UniProtKB-UniRule"/>
</dbReference>
<keyword evidence="6 9" id="KW-1133">Transmembrane helix</keyword>
<keyword evidence="7 9" id="KW-0472">Membrane</keyword>
<dbReference type="EMBL" id="JACVVX010000002">
    <property type="protein sequence ID" value="MBD0414726.1"/>
    <property type="molecule type" value="Genomic_DNA"/>
</dbReference>
<organism evidence="11 12">
    <name type="scientific">Oryzicola mucosus</name>
    <dbReference type="NCBI Taxonomy" id="2767425"/>
    <lineage>
        <taxon>Bacteria</taxon>
        <taxon>Pseudomonadati</taxon>
        <taxon>Pseudomonadota</taxon>
        <taxon>Alphaproteobacteria</taxon>
        <taxon>Hyphomicrobiales</taxon>
        <taxon>Phyllobacteriaceae</taxon>
        <taxon>Oryzicola</taxon>
    </lineage>
</organism>
<evidence type="ECO:0000256" key="2">
    <source>
        <dbReference type="ARBA" id="ARBA00022475"/>
    </source>
</evidence>
<evidence type="ECO:0000256" key="3">
    <source>
        <dbReference type="ARBA" id="ARBA00022519"/>
    </source>
</evidence>
<gene>
    <name evidence="9" type="primary">ftsQ</name>
    <name evidence="11" type="ORF">ICI42_08675</name>
</gene>
<evidence type="ECO:0000259" key="10">
    <source>
        <dbReference type="PROSITE" id="PS51779"/>
    </source>
</evidence>
<evidence type="ECO:0000256" key="9">
    <source>
        <dbReference type="HAMAP-Rule" id="MF_00911"/>
    </source>
</evidence>
<dbReference type="Pfam" id="PF08478">
    <property type="entry name" value="POTRA_1"/>
    <property type="match status" value="1"/>
</dbReference>
<dbReference type="GO" id="GO:0090529">
    <property type="term" value="P:cell septum assembly"/>
    <property type="evidence" value="ECO:0007669"/>
    <property type="project" value="InterPro"/>
</dbReference>
<keyword evidence="4 9" id="KW-0132">Cell division</keyword>
<name>A0A8J6PJH7_9HYPH</name>
<evidence type="ECO:0000256" key="6">
    <source>
        <dbReference type="ARBA" id="ARBA00022989"/>
    </source>
</evidence>
<dbReference type="InterPro" id="IPR026579">
    <property type="entry name" value="FtsQ"/>
</dbReference>
<protein>
    <recommendedName>
        <fullName evidence="9">Cell division protein FtsQ</fullName>
    </recommendedName>
</protein>
<evidence type="ECO:0000256" key="8">
    <source>
        <dbReference type="ARBA" id="ARBA00023306"/>
    </source>
</evidence>
<dbReference type="Proteomes" id="UP000643405">
    <property type="component" value="Unassembled WGS sequence"/>
</dbReference>
<dbReference type="AlphaFoldDB" id="A0A8J6PJH7"/>
<sequence length="310" mass="34295">MSSLRFGTSGRGCGDSLLPFGGSRLRRYLVLPRFMRRHVRHAGRLMRGDFVAPRYAATMLSAAYIGGAVAYGTYLGGHMPEVVQTITAHSGFAVDEIQVSGNRETSEIDVLDRLELNGWTSLIGFNPDEARERIQSLPWVETATVRKTYPDSIEVKIVEREAFAIWQTAGQLNVIERSGRIIAPFDGGRQASLPLIVGAGAPEGAISFIDRVAAYPELAARVKGYVRIGERRWDIRLENGITVKLPEFGEEAAMADLLQQQRENGLLDKDIAVVDMRIADRMVVQLTPGAMERREAELKQRGKTNAGKRI</sequence>
<evidence type="ECO:0000256" key="5">
    <source>
        <dbReference type="ARBA" id="ARBA00022692"/>
    </source>
</evidence>
<evidence type="ECO:0000256" key="1">
    <source>
        <dbReference type="ARBA" id="ARBA00004370"/>
    </source>
</evidence>
<keyword evidence="8 9" id="KW-0131">Cell cycle</keyword>
<proteinExistence type="inferred from homology"/>
<comment type="subcellular location">
    <subcellularLocation>
        <location evidence="9">Cell inner membrane</location>
        <topology evidence="9">Single-pass type II membrane protein</topology>
    </subcellularLocation>
    <subcellularLocation>
        <location evidence="1">Membrane</location>
    </subcellularLocation>
    <text evidence="9">Localizes to the division septum.</text>
</comment>
<dbReference type="InterPro" id="IPR013685">
    <property type="entry name" value="POTRA_FtsQ_type"/>
</dbReference>
<feature type="domain" description="POTRA" evidence="10">
    <location>
        <begin position="92"/>
        <end position="160"/>
    </location>
</feature>
<dbReference type="GO" id="GO:0032153">
    <property type="term" value="C:cell division site"/>
    <property type="evidence" value="ECO:0007669"/>
    <property type="project" value="UniProtKB-UniRule"/>
</dbReference>
<comment type="similarity">
    <text evidence="9">Belongs to the FtsQ/DivIB family. FtsQ subfamily.</text>
</comment>
<dbReference type="Pfam" id="PF03799">
    <property type="entry name" value="FtsQ_DivIB_C"/>
    <property type="match status" value="1"/>
</dbReference>
<dbReference type="PANTHER" id="PTHR35851">
    <property type="entry name" value="CELL DIVISION PROTEIN FTSQ"/>
    <property type="match status" value="1"/>
</dbReference>
<keyword evidence="2 9" id="KW-1003">Cell membrane</keyword>
<dbReference type="InterPro" id="IPR034746">
    <property type="entry name" value="POTRA"/>
</dbReference>
<dbReference type="Gene3D" id="3.10.20.310">
    <property type="entry name" value="membrane protein fhac"/>
    <property type="match status" value="1"/>
</dbReference>
<keyword evidence="12" id="KW-1185">Reference proteome</keyword>
<evidence type="ECO:0000256" key="7">
    <source>
        <dbReference type="ARBA" id="ARBA00023136"/>
    </source>
</evidence>
<accession>A0A8J6PJH7</accession>
<evidence type="ECO:0000313" key="12">
    <source>
        <dbReference type="Proteomes" id="UP000643405"/>
    </source>
</evidence>
<dbReference type="PROSITE" id="PS51779">
    <property type="entry name" value="POTRA"/>
    <property type="match status" value="1"/>
</dbReference>
<dbReference type="GO" id="GO:0005886">
    <property type="term" value="C:plasma membrane"/>
    <property type="evidence" value="ECO:0007669"/>
    <property type="project" value="UniProtKB-SubCell"/>
</dbReference>
<dbReference type="RefSeq" id="WP_188164152.1">
    <property type="nucleotide sequence ID" value="NZ_JACVVX010000002.1"/>
</dbReference>
<dbReference type="HAMAP" id="MF_00911">
    <property type="entry name" value="FtsQ_subfam"/>
    <property type="match status" value="1"/>
</dbReference>
<dbReference type="InterPro" id="IPR005548">
    <property type="entry name" value="Cell_div_FtsQ/DivIB_C"/>
</dbReference>
<evidence type="ECO:0000256" key="4">
    <source>
        <dbReference type="ARBA" id="ARBA00022618"/>
    </source>
</evidence>
<keyword evidence="5 9" id="KW-0812">Transmembrane</keyword>
<comment type="caution">
    <text evidence="11">The sequence shown here is derived from an EMBL/GenBank/DDBJ whole genome shotgun (WGS) entry which is preliminary data.</text>
</comment>
<dbReference type="PANTHER" id="PTHR35851:SF1">
    <property type="entry name" value="CELL DIVISION PROTEIN FTSQ"/>
    <property type="match status" value="1"/>
</dbReference>
<reference evidence="11" key="1">
    <citation type="submission" date="2020-09" db="EMBL/GenBank/DDBJ databases">
        <title>Genome seq and assembly of Tianweitania sp.</title>
        <authorList>
            <person name="Chhetri G."/>
        </authorList>
    </citation>
    <scope>NUCLEOTIDE SEQUENCE</scope>
    <source>
        <strain evidence="11">Rool2</strain>
    </source>
</reference>